<organism evidence="5 6">
    <name type="scientific">Bauldia litoralis</name>
    <dbReference type="NCBI Taxonomy" id="665467"/>
    <lineage>
        <taxon>Bacteria</taxon>
        <taxon>Pseudomonadati</taxon>
        <taxon>Pseudomonadota</taxon>
        <taxon>Alphaproteobacteria</taxon>
        <taxon>Hyphomicrobiales</taxon>
        <taxon>Kaistiaceae</taxon>
        <taxon>Bauldia</taxon>
    </lineage>
</organism>
<evidence type="ECO:0000256" key="1">
    <source>
        <dbReference type="ARBA" id="ARBA00023002"/>
    </source>
</evidence>
<keyword evidence="6" id="KW-1185">Reference proteome</keyword>
<dbReference type="InterPro" id="IPR013131">
    <property type="entry name" value="Mannitol_DH_N"/>
</dbReference>
<dbReference type="PROSITE" id="PS00974">
    <property type="entry name" value="MANNITOL_DHGENASE"/>
    <property type="match status" value="1"/>
</dbReference>
<dbReference type="GO" id="GO:0016616">
    <property type="term" value="F:oxidoreductase activity, acting on the CH-OH group of donors, NAD or NADP as acceptor"/>
    <property type="evidence" value="ECO:0007669"/>
    <property type="project" value="TreeGrafter"/>
</dbReference>
<dbReference type="EMBL" id="FMXQ01000005">
    <property type="protein sequence ID" value="SDB35721.1"/>
    <property type="molecule type" value="Genomic_DNA"/>
</dbReference>
<sequence>MSGLPSLDPATLGAIPAAVRRPAYDRDALAVGMAHVGVGAFHRCHQGEFTDDLLGERFDRWGVVGINIREPHLADTLKPQDGLYTRLLREDDRVDARVIGCMVSTVDAQDDAGAALDVLASPDIEVVTLTVTEKGYCHKPASGLLDEANPDIAHDLANPAQPKSLPGILATALERRMQSHGRPVTLVSCDNIPSNGAILGGVVRAVAERRKAGLSAWIEANVAFPSTMVDRIVPATAEADRQMIEQTYGYRDRAPVVGEPFRQWVIENRFAGRVPQWDLAGATWADDVEPFELLKMRVLNAAQSALCYLGLFAGHEFTCDDMRDETLTAFVRRMLLEESVPTLPPVPGMAPGPYVEQTFSRLRNTAIRHRNHQIATDGSQKLVQRFINPIRERLGRNESVELLSLAVAGWIVYLAFASKRFGRRWTVEDPYSDRVAAIADRVGKDGAALAAEVLSDDRLFARELFENAGFKATIARHLDGLLSDDPIAYVRSLLNEPAVQAGR</sequence>
<feature type="domain" description="Mannitol dehydrogenase C-terminal" evidence="4">
    <location>
        <begin position="287"/>
        <end position="479"/>
    </location>
</feature>
<proteinExistence type="predicted"/>
<dbReference type="InterPro" id="IPR013328">
    <property type="entry name" value="6PGD_dom2"/>
</dbReference>
<gene>
    <name evidence="5" type="ORF">SAMN02982931_02678</name>
</gene>
<reference evidence="5 6" key="1">
    <citation type="submission" date="2016-10" db="EMBL/GenBank/DDBJ databases">
        <authorList>
            <person name="de Groot N.N."/>
        </authorList>
    </citation>
    <scope>NUCLEOTIDE SEQUENCE [LARGE SCALE GENOMIC DNA]</scope>
    <source>
        <strain evidence="5 6">ATCC 35022</strain>
    </source>
</reference>
<dbReference type="Gene3D" id="1.10.1040.10">
    <property type="entry name" value="N-(1-d-carboxylethyl)-l-norvaline Dehydrogenase, domain 2"/>
    <property type="match status" value="1"/>
</dbReference>
<evidence type="ECO:0000259" key="4">
    <source>
        <dbReference type="Pfam" id="PF08125"/>
    </source>
</evidence>
<dbReference type="Pfam" id="PF01232">
    <property type="entry name" value="Mannitol_dh"/>
    <property type="match status" value="1"/>
</dbReference>
<dbReference type="InterPro" id="IPR000669">
    <property type="entry name" value="Mannitol_DH"/>
</dbReference>
<dbReference type="PANTHER" id="PTHR43362">
    <property type="entry name" value="MANNITOL DEHYDROGENASE DSF1-RELATED"/>
    <property type="match status" value="1"/>
</dbReference>
<dbReference type="InterPro" id="IPR023027">
    <property type="entry name" value="Mannitol_DH_CS"/>
</dbReference>
<dbReference type="GO" id="GO:0019594">
    <property type="term" value="P:mannitol metabolic process"/>
    <property type="evidence" value="ECO:0007669"/>
    <property type="project" value="InterPro"/>
</dbReference>
<dbReference type="InterPro" id="IPR036291">
    <property type="entry name" value="NAD(P)-bd_dom_sf"/>
</dbReference>
<keyword evidence="2" id="KW-0520">NAD</keyword>
<evidence type="ECO:0000313" key="6">
    <source>
        <dbReference type="Proteomes" id="UP000199071"/>
    </source>
</evidence>
<dbReference type="Gene3D" id="3.40.50.720">
    <property type="entry name" value="NAD(P)-binding Rossmann-like Domain"/>
    <property type="match status" value="1"/>
</dbReference>
<dbReference type="InterPro" id="IPR013118">
    <property type="entry name" value="Mannitol_DH_C"/>
</dbReference>
<accession>A0A1G6CS70</accession>
<name>A0A1G6CS70_9HYPH</name>
<evidence type="ECO:0000256" key="2">
    <source>
        <dbReference type="ARBA" id="ARBA00023027"/>
    </source>
</evidence>
<dbReference type="InterPro" id="IPR008927">
    <property type="entry name" value="6-PGluconate_DH-like_C_sf"/>
</dbReference>
<feature type="domain" description="Mannitol dehydrogenase N-terminal" evidence="3">
    <location>
        <begin position="34"/>
        <end position="278"/>
    </location>
</feature>
<evidence type="ECO:0000313" key="5">
    <source>
        <dbReference type="EMBL" id="SDB35721.1"/>
    </source>
</evidence>
<keyword evidence="1" id="KW-0560">Oxidoreductase</keyword>
<dbReference type="PRINTS" id="PR00084">
    <property type="entry name" value="MTLDHDRGNASE"/>
</dbReference>
<dbReference type="SUPFAM" id="SSF51735">
    <property type="entry name" value="NAD(P)-binding Rossmann-fold domains"/>
    <property type="match status" value="1"/>
</dbReference>
<dbReference type="SUPFAM" id="SSF48179">
    <property type="entry name" value="6-phosphogluconate dehydrogenase C-terminal domain-like"/>
    <property type="match status" value="1"/>
</dbReference>
<dbReference type="PANTHER" id="PTHR43362:SF1">
    <property type="entry name" value="MANNITOL DEHYDROGENASE 2-RELATED"/>
    <property type="match status" value="1"/>
</dbReference>
<dbReference type="Pfam" id="PF08125">
    <property type="entry name" value="Mannitol_dh_C"/>
    <property type="match status" value="1"/>
</dbReference>
<protein>
    <submittedName>
        <fullName evidence="5">Fructuronate reductase</fullName>
    </submittedName>
</protein>
<dbReference type="AlphaFoldDB" id="A0A1G6CS70"/>
<evidence type="ECO:0000259" key="3">
    <source>
        <dbReference type="Pfam" id="PF01232"/>
    </source>
</evidence>
<dbReference type="Proteomes" id="UP000199071">
    <property type="component" value="Unassembled WGS sequence"/>
</dbReference>
<dbReference type="RefSeq" id="WP_244521250.1">
    <property type="nucleotide sequence ID" value="NZ_FMXQ01000005.1"/>
</dbReference>
<dbReference type="InterPro" id="IPR050988">
    <property type="entry name" value="Mannitol_DH/Oxidoreductase"/>
</dbReference>
<dbReference type="STRING" id="665467.SAMN02982931_02678"/>